<reference evidence="4" key="2">
    <citation type="submission" date="2020-09" db="EMBL/GenBank/DDBJ databases">
        <authorList>
            <person name="Sun Q."/>
            <person name="Zhou Y."/>
        </authorList>
    </citation>
    <scope>NUCLEOTIDE SEQUENCE</scope>
    <source>
        <strain evidence="4">CGMCC 1.15320</strain>
    </source>
</reference>
<sequence>MQTLDVVPNTSVHRNEKLDAAQSLAVGNGAPAEVHRFLGAFPDYAATPLVDLPGLAGALGLEKVSIKDESTRYGLSSFKALGGAYAVARLVHRFLEERLGRKVDPAEMLGEECRKIASELTVCCATDGNHGRSVASGAQKFGCRCVIFLHSGVSEGREKAIAYYGAEIRRTDGNYDDSVEEADVTSKREGWVTVSDFARPGQEEVPSLVMQGYTLMLEEIHEQAKEPFTHVFVQGGVGGLAAVVAGNFLDRLGDQRPTLVVVEPDRANCLQLSAKAGKRLAMEAGEPTVMAMLECYEPSSFAWDILEKSADYFIAVEDSWAVKALRDLARPAHGDPALTIGESGGAGLAGLLAVLDDEEATRKLGLNAQSRVLLIGTEGATDPELYQQLLAG</sequence>
<dbReference type="RefSeq" id="WP_188721262.1">
    <property type="nucleotide sequence ID" value="NZ_BMIF01000006.1"/>
</dbReference>
<accession>A0A916RT59</accession>
<dbReference type="GO" id="GO:0008838">
    <property type="term" value="F:diaminopropionate ammonia-lyase activity"/>
    <property type="evidence" value="ECO:0007669"/>
    <property type="project" value="InterPro"/>
</dbReference>
<dbReference type="NCBIfam" id="TIGR01747">
    <property type="entry name" value="diampropi_NH3ly"/>
    <property type="match status" value="1"/>
</dbReference>
<reference evidence="4" key="1">
    <citation type="journal article" date="2014" name="Int. J. Syst. Evol. Microbiol.">
        <title>Complete genome sequence of Corynebacterium casei LMG S-19264T (=DSM 44701T), isolated from a smear-ripened cheese.</title>
        <authorList>
            <consortium name="US DOE Joint Genome Institute (JGI-PGF)"/>
            <person name="Walter F."/>
            <person name="Albersmeier A."/>
            <person name="Kalinowski J."/>
            <person name="Ruckert C."/>
        </authorList>
    </citation>
    <scope>NUCLEOTIDE SEQUENCE</scope>
    <source>
        <strain evidence="4">CGMCC 1.15320</strain>
    </source>
</reference>
<evidence type="ECO:0000256" key="2">
    <source>
        <dbReference type="ARBA" id="ARBA00022898"/>
    </source>
</evidence>
<evidence type="ECO:0000313" key="5">
    <source>
        <dbReference type="Proteomes" id="UP000636264"/>
    </source>
</evidence>
<dbReference type="PANTHER" id="PTHR42937:SF1">
    <property type="entry name" value="DIAMINOPROPIONATE AMMONIA-LYASE"/>
    <property type="match status" value="1"/>
</dbReference>
<dbReference type="EMBL" id="BMIF01000006">
    <property type="protein sequence ID" value="GGA69035.1"/>
    <property type="molecule type" value="Genomic_DNA"/>
</dbReference>
<dbReference type="NCBIfam" id="NF006058">
    <property type="entry name" value="PRK08206.1"/>
    <property type="match status" value="1"/>
</dbReference>
<dbReference type="Gene3D" id="3.40.50.1100">
    <property type="match status" value="3"/>
</dbReference>
<keyword evidence="2" id="KW-0663">Pyridoxal phosphate</keyword>
<comment type="caution">
    <text evidence="4">The sequence shown here is derived from an EMBL/GenBank/DDBJ whole genome shotgun (WGS) entry which is preliminary data.</text>
</comment>
<feature type="domain" description="Tryptophan synthase beta chain-like PALP" evidence="3">
    <location>
        <begin position="43"/>
        <end position="373"/>
    </location>
</feature>
<dbReference type="Proteomes" id="UP000636264">
    <property type="component" value="Unassembled WGS sequence"/>
</dbReference>
<dbReference type="InterPro" id="IPR001926">
    <property type="entry name" value="TrpB-like_PALP"/>
</dbReference>
<comment type="cofactor">
    <cofactor evidence="1">
        <name>pyridoxal 5'-phosphate</name>
        <dbReference type="ChEBI" id="CHEBI:597326"/>
    </cofactor>
</comment>
<evidence type="ECO:0000256" key="1">
    <source>
        <dbReference type="ARBA" id="ARBA00001933"/>
    </source>
</evidence>
<dbReference type="CDD" id="cd00640">
    <property type="entry name" value="Trp-synth-beta_II"/>
    <property type="match status" value="1"/>
</dbReference>
<dbReference type="Pfam" id="PF00291">
    <property type="entry name" value="PALP"/>
    <property type="match status" value="1"/>
</dbReference>
<dbReference type="PANTHER" id="PTHR42937">
    <property type="match status" value="1"/>
</dbReference>
<gene>
    <name evidence="4" type="ORF">GCM10011385_23630</name>
</gene>
<proteinExistence type="predicted"/>
<dbReference type="InterPro" id="IPR036052">
    <property type="entry name" value="TrpB-like_PALP_sf"/>
</dbReference>
<keyword evidence="5" id="KW-1185">Reference proteome</keyword>
<dbReference type="SUPFAM" id="SSF53686">
    <property type="entry name" value="Tryptophan synthase beta subunit-like PLP-dependent enzymes"/>
    <property type="match status" value="1"/>
</dbReference>
<protein>
    <submittedName>
        <fullName evidence="4">Diaminopropionate ammonia-lyase</fullName>
    </submittedName>
</protein>
<dbReference type="GO" id="GO:0030170">
    <property type="term" value="F:pyridoxal phosphate binding"/>
    <property type="evidence" value="ECO:0007669"/>
    <property type="project" value="InterPro"/>
</dbReference>
<dbReference type="InterPro" id="IPR010081">
    <property type="entry name" value="DiNH2opropionate_NH3_lyase"/>
</dbReference>
<organism evidence="4 5">
    <name type="scientific">Nitratireductor aestuarii</name>
    <dbReference type="NCBI Taxonomy" id="1735103"/>
    <lineage>
        <taxon>Bacteria</taxon>
        <taxon>Pseudomonadati</taxon>
        <taxon>Pseudomonadota</taxon>
        <taxon>Alphaproteobacteria</taxon>
        <taxon>Hyphomicrobiales</taxon>
        <taxon>Phyllobacteriaceae</taxon>
        <taxon>Nitratireductor</taxon>
    </lineage>
</organism>
<dbReference type="AlphaFoldDB" id="A0A916RT59"/>
<evidence type="ECO:0000259" key="3">
    <source>
        <dbReference type="Pfam" id="PF00291"/>
    </source>
</evidence>
<name>A0A916RT59_9HYPH</name>
<evidence type="ECO:0000313" key="4">
    <source>
        <dbReference type="EMBL" id="GGA69035.1"/>
    </source>
</evidence>